<evidence type="ECO:0000313" key="2">
    <source>
        <dbReference type="EMBL" id="GJN94157.1"/>
    </source>
</evidence>
<dbReference type="PANTHER" id="PTHR28062">
    <property type="entry name" value="K+-H+ EXCHANGE-LIKE PROTEIN"/>
    <property type="match status" value="1"/>
</dbReference>
<feature type="region of interest" description="Disordered" evidence="1">
    <location>
        <begin position="283"/>
        <end position="307"/>
    </location>
</feature>
<dbReference type="GO" id="GO:0005743">
    <property type="term" value="C:mitochondrial inner membrane"/>
    <property type="evidence" value="ECO:0007669"/>
    <property type="project" value="TreeGrafter"/>
</dbReference>
<sequence length="307" mass="34557">MRPSPPSYLRLLALPLSRPVNPSTPPPPFLLHAVRQSLVSPTADDSQPKTRQYLNRAIGKAADLWAGLGKADGGWKRKTYDLGERMMDRIEYEEWALKAIDPALAPKLLSSRSSSSDLPSKPAQGGQPEKEVELLYPPSLLQDEQALVKALKEQLDHREPHHRSAMWRCLLLSPLTWPFAIIPIVPKFVYTLVSCQFALLTVSLPSLPLFYVLWRAWSHFRAWKASQYLSSLIGSPSLRLLPSKELDEIYSAASSSDLLLSLDRVPKLVKRFGMDTEEQKELERAVGQSEARLKQATEARQADKKQD</sequence>
<dbReference type="PANTHER" id="PTHR28062:SF1">
    <property type="entry name" value="TRANSMEMBRANE PROTEIN"/>
    <property type="match status" value="1"/>
</dbReference>
<dbReference type="Pfam" id="PF10173">
    <property type="entry name" value="Mit_KHE1"/>
    <property type="match status" value="2"/>
</dbReference>
<dbReference type="EMBL" id="BQKY01000016">
    <property type="protein sequence ID" value="GJN94157.1"/>
    <property type="molecule type" value="Genomic_DNA"/>
</dbReference>
<feature type="compositionally biased region" description="Basic and acidic residues" evidence="1">
    <location>
        <begin position="291"/>
        <end position="307"/>
    </location>
</feature>
<evidence type="ECO:0000313" key="3">
    <source>
        <dbReference type="Proteomes" id="UP001342314"/>
    </source>
</evidence>
<evidence type="ECO:0000256" key="1">
    <source>
        <dbReference type="SAM" id="MobiDB-lite"/>
    </source>
</evidence>
<dbReference type="Proteomes" id="UP001342314">
    <property type="component" value="Unassembled WGS sequence"/>
</dbReference>
<comment type="caution">
    <text evidence="2">The sequence shown here is derived from an EMBL/GenBank/DDBJ whole genome shotgun (WGS) entry which is preliminary data.</text>
</comment>
<organism evidence="2 3">
    <name type="scientific">Rhodotorula paludigena</name>
    <dbReference type="NCBI Taxonomy" id="86838"/>
    <lineage>
        <taxon>Eukaryota</taxon>
        <taxon>Fungi</taxon>
        <taxon>Dikarya</taxon>
        <taxon>Basidiomycota</taxon>
        <taxon>Pucciniomycotina</taxon>
        <taxon>Microbotryomycetes</taxon>
        <taxon>Sporidiobolales</taxon>
        <taxon>Sporidiobolaceae</taxon>
        <taxon>Rhodotorula</taxon>
    </lineage>
</organism>
<dbReference type="GO" id="GO:0006813">
    <property type="term" value="P:potassium ion transport"/>
    <property type="evidence" value="ECO:0007669"/>
    <property type="project" value="TreeGrafter"/>
</dbReference>
<keyword evidence="3" id="KW-1185">Reference proteome</keyword>
<dbReference type="InterPro" id="IPR018786">
    <property type="entry name" value="Mit_KHE1"/>
</dbReference>
<proteinExistence type="predicted"/>
<dbReference type="AlphaFoldDB" id="A0AAV5GXD5"/>
<dbReference type="GO" id="GO:1902600">
    <property type="term" value="P:proton transmembrane transport"/>
    <property type="evidence" value="ECO:0007669"/>
    <property type="project" value="TreeGrafter"/>
</dbReference>
<accession>A0AAV5GXD5</accession>
<name>A0AAV5GXD5_9BASI</name>
<reference evidence="2 3" key="1">
    <citation type="submission" date="2021-12" db="EMBL/GenBank/DDBJ databases">
        <title>High titer production of polyol ester of fatty acids by Rhodotorula paludigena BS15 towards product separation-free biomass refinery.</title>
        <authorList>
            <person name="Mano J."/>
            <person name="Ono H."/>
            <person name="Tanaka T."/>
            <person name="Naito K."/>
            <person name="Sushida H."/>
            <person name="Ike M."/>
            <person name="Tokuyasu K."/>
            <person name="Kitaoka M."/>
        </authorList>
    </citation>
    <scope>NUCLEOTIDE SEQUENCE [LARGE SCALE GENOMIC DNA]</scope>
    <source>
        <strain evidence="2 3">BS15</strain>
    </source>
</reference>
<gene>
    <name evidence="2" type="ORF">Rhopal_007231-T1</name>
</gene>
<protein>
    <submittedName>
        <fullName evidence="2">Uncharacterized protein</fullName>
    </submittedName>
</protein>